<proteinExistence type="predicted"/>
<sequence>MTSEGFLFPIPMSLKAFRQILLNASVLPDDIHHSMKQILLITALFCGAGLNTLSADDGFKPLFDGKTLKGWKSAHSKGEGDWGPFRIDPEQKAIHVYKGDKAGSKQSSDCLYTEKAYSKYILKLEYKWLDKRFAPREDHDRDAGLLFHVHGDLTKVWPLSLEMQIGETPAERMGKKRYHTGDLFVLGKNLRCKTNKTKNIYDPKGPLVPTRSCPTILGVEKPKGEWNEMQIVVDGAKKATFILNGKVVHEIRDMAREVDGKMIPLDKGRIALQAEWAELMYRNIVIKEL</sequence>
<dbReference type="InterPro" id="IPR010496">
    <property type="entry name" value="AL/BT2_dom"/>
</dbReference>
<dbReference type="AlphaFoldDB" id="A0AAT9FLS6"/>
<gene>
    <name evidence="2" type="ORF">NT6N_21120</name>
</gene>
<feature type="domain" description="3-keto-alpha-glucoside-1,2-lyase/3-keto-2-hydroxy-glucal hydratase" evidence="1">
    <location>
        <begin position="58"/>
        <end position="287"/>
    </location>
</feature>
<protein>
    <recommendedName>
        <fullName evidence="1">3-keto-alpha-glucoside-1,2-lyase/3-keto-2-hydroxy-glucal hydratase domain-containing protein</fullName>
    </recommendedName>
</protein>
<evidence type="ECO:0000259" key="1">
    <source>
        <dbReference type="Pfam" id="PF06439"/>
    </source>
</evidence>
<dbReference type="Pfam" id="PF06439">
    <property type="entry name" value="3keto-disac_hyd"/>
    <property type="match status" value="1"/>
</dbReference>
<accession>A0AAT9FLS6</accession>
<name>A0AAT9FLS6_9BACT</name>
<evidence type="ECO:0000313" key="2">
    <source>
        <dbReference type="EMBL" id="BDS07072.1"/>
    </source>
</evidence>
<dbReference type="Gene3D" id="2.60.120.560">
    <property type="entry name" value="Exo-inulinase, domain 1"/>
    <property type="match status" value="1"/>
</dbReference>
<reference evidence="2" key="1">
    <citation type="submission" date="2024-07" db="EMBL/GenBank/DDBJ databases">
        <title>Complete genome sequence of Verrucomicrobiaceae bacterium NT6N.</title>
        <authorList>
            <person name="Huang C."/>
            <person name="Takami H."/>
            <person name="Hamasaki K."/>
        </authorList>
    </citation>
    <scope>NUCLEOTIDE SEQUENCE</scope>
    <source>
        <strain evidence="2">NT6N</strain>
    </source>
</reference>
<dbReference type="KEGG" id="osu:NT6N_21120"/>
<dbReference type="EMBL" id="AP026866">
    <property type="protein sequence ID" value="BDS07072.1"/>
    <property type="molecule type" value="Genomic_DNA"/>
</dbReference>
<dbReference type="GO" id="GO:0016787">
    <property type="term" value="F:hydrolase activity"/>
    <property type="evidence" value="ECO:0007669"/>
    <property type="project" value="InterPro"/>
</dbReference>
<organism evidence="2">
    <name type="scientific">Oceaniferula spumae</name>
    <dbReference type="NCBI Taxonomy" id="2979115"/>
    <lineage>
        <taxon>Bacteria</taxon>
        <taxon>Pseudomonadati</taxon>
        <taxon>Verrucomicrobiota</taxon>
        <taxon>Verrucomicrobiia</taxon>
        <taxon>Verrucomicrobiales</taxon>
        <taxon>Verrucomicrobiaceae</taxon>
        <taxon>Oceaniferula</taxon>
    </lineage>
</organism>